<comment type="caution">
    <text evidence="3">The sequence shown here is derived from an EMBL/GenBank/DDBJ whole genome shotgun (WGS) entry which is preliminary data.</text>
</comment>
<feature type="compositionally biased region" description="Polar residues" evidence="1">
    <location>
        <begin position="519"/>
        <end position="551"/>
    </location>
</feature>
<dbReference type="PROSITE" id="PS50172">
    <property type="entry name" value="BRCT"/>
    <property type="match status" value="3"/>
</dbReference>
<protein>
    <recommendedName>
        <fullName evidence="2">BRCT domain-containing protein</fullName>
    </recommendedName>
</protein>
<dbReference type="InterPro" id="IPR001357">
    <property type="entry name" value="BRCT_dom"/>
</dbReference>
<name>A0ABR4NNX5_9SACH</name>
<dbReference type="InterPro" id="IPR036420">
    <property type="entry name" value="BRCT_dom_sf"/>
</dbReference>
<accession>A0ABR4NNX5</accession>
<evidence type="ECO:0000313" key="3">
    <source>
        <dbReference type="EMBL" id="KAL3229687.1"/>
    </source>
</evidence>
<feature type="compositionally biased region" description="Basic and acidic residues" evidence="1">
    <location>
        <begin position="735"/>
        <end position="746"/>
    </location>
</feature>
<dbReference type="InterPro" id="IPR053036">
    <property type="entry name" value="CellCycle_DNARepair_Reg"/>
</dbReference>
<evidence type="ECO:0000259" key="2">
    <source>
        <dbReference type="PROSITE" id="PS50172"/>
    </source>
</evidence>
<feature type="domain" description="BRCT" evidence="2">
    <location>
        <begin position="8"/>
        <end position="125"/>
    </location>
</feature>
<keyword evidence="4" id="KW-1185">Reference proteome</keyword>
<dbReference type="Gene3D" id="3.40.50.10190">
    <property type="entry name" value="BRCT domain"/>
    <property type="match status" value="5"/>
</dbReference>
<feature type="domain" description="BRCT" evidence="2">
    <location>
        <begin position="126"/>
        <end position="227"/>
    </location>
</feature>
<feature type="region of interest" description="Disordered" evidence="1">
    <location>
        <begin position="519"/>
        <end position="595"/>
    </location>
</feature>
<organism evidence="3 4">
    <name type="scientific">Nakaseomyces bracarensis</name>
    <dbReference type="NCBI Taxonomy" id="273131"/>
    <lineage>
        <taxon>Eukaryota</taxon>
        <taxon>Fungi</taxon>
        <taxon>Dikarya</taxon>
        <taxon>Ascomycota</taxon>
        <taxon>Saccharomycotina</taxon>
        <taxon>Saccharomycetes</taxon>
        <taxon>Saccharomycetales</taxon>
        <taxon>Saccharomycetaceae</taxon>
        <taxon>Nakaseomyces</taxon>
    </lineage>
</organism>
<dbReference type="Pfam" id="PF16770">
    <property type="entry name" value="RTT107_BRCT_5"/>
    <property type="match status" value="1"/>
</dbReference>
<dbReference type="PANTHER" id="PTHR47667">
    <property type="entry name" value="REGULATOR OF TY1 TRANSPOSITION PROTEIN 107"/>
    <property type="match status" value="1"/>
</dbReference>
<proteinExistence type="predicted"/>
<dbReference type="EMBL" id="JBEVYD010000011">
    <property type="protein sequence ID" value="KAL3229687.1"/>
    <property type="molecule type" value="Genomic_DNA"/>
</dbReference>
<evidence type="ECO:0000313" key="4">
    <source>
        <dbReference type="Proteomes" id="UP001623330"/>
    </source>
</evidence>
<dbReference type="Pfam" id="PF16771">
    <property type="entry name" value="RTT107_BRCT_6"/>
    <property type="match status" value="1"/>
</dbReference>
<dbReference type="PANTHER" id="PTHR47667:SF1">
    <property type="entry name" value="REGULATOR OF TY1 TRANSPOSITION PROTEIN 107"/>
    <property type="match status" value="1"/>
</dbReference>
<dbReference type="Pfam" id="PF00533">
    <property type="entry name" value="BRCT"/>
    <property type="match status" value="1"/>
</dbReference>
<dbReference type="SUPFAM" id="SSF52113">
    <property type="entry name" value="BRCT domain"/>
    <property type="match status" value="3"/>
</dbReference>
<reference evidence="3 4" key="1">
    <citation type="submission" date="2024-05" db="EMBL/GenBank/DDBJ databases">
        <title>Long read based assembly of the Candida bracarensis genome reveals expanded adhesin content.</title>
        <authorList>
            <person name="Marcet-Houben M."/>
            <person name="Ksiezopolska E."/>
            <person name="Gabaldon T."/>
        </authorList>
    </citation>
    <scope>NUCLEOTIDE SEQUENCE [LARGE SCALE GENOMIC DNA]</scope>
    <source>
        <strain evidence="3 4">CBM6</strain>
    </source>
</reference>
<gene>
    <name evidence="3" type="ORF">RNJ44_01823</name>
</gene>
<dbReference type="Proteomes" id="UP001623330">
    <property type="component" value="Unassembled WGS sequence"/>
</dbReference>
<feature type="region of interest" description="Disordered" evidence="1">
    <location>
        <begin position="735"/>
        <end position="755"/>
    </location>
</feature>
<sequence length="1035" mass="118717">MTKQMGIEHSIIFDQLNFLIVVNSPGEEEDCKNVADYIKKHGASNCEMYHTYKVDYQIPKSANIRKWFLRQDFNRNEIHIVVSNSSNFQLYPLFEYELMIPVVTSEWVSLCVESQRHVRTSNFSPNPKFIFKNYQMLVSKNAFNHAEYFLLSEIIHCLGGTTVDYITRATTHIIATSPTDPAITTIERYMTSRNDKCENMDIKYVLPTWISQCFLESYLVSINDHLILPTVDKQTTLEKLNDIWDDLHGFESLYNSKKKKILSGKSFKISTDIELNGKLYRYFTSLIRSLGGNIIQQNHEDGEDIQRNNKYYLVLNNEIEDDFDSEQILGKGNILWIINMWNRERFFNPDSNILFTALKRKIFKKKELVVTYTNYFGVQRLYLQRLIEFLGGSATMELSKQNTHLICNMPFGKKYEVAEKWKNNGSNIVICSHRWLEECYKAGKKLPLEIEFLNLRRLDNTYKYSLGQLALENYEYNDESEEETDIEDSQANPFQFFKENHNKIPKNDNSLTKVVINQSTSKAEQTTDVPLKTNTEADATSLPSTNDSSLTDPEEQQCDSKTEHKESKNGLKSDISRKETGAQENVSQNNDDKDTFFNEERFDTAPSVPIEAIAPVLKIPNDNISSKVTERSSDIGMTNNDHKALTDLGREVINSSDRGNDAESDSVQDQTVTATAPNNVDITITKPDVDKQNSSETKPMNIANVSTRNEFLVDVSSAIGNRRAKAQAAKRLHEDIESLNEHEKNSNKKRKVRDRNGALLLPEEIKQLERIQKLKEDAKEIILTNKYTHNQETKNISVNFNINAICTGFATNDISDVHKQLLELLGVHLLHDDIDKHIFEDQKGHRGKNRINTIISPKKARTVKFLKALSLSSLTNFLQPEFLFDLIDDITNGRNIEKYKDVPDKYRIEGITDDLTDALKRGKVFDKAMIHAINVVSDLKGGPRVIIDILKCHGVKEAAILSKNFTIDDITTNKKKPNYILVASTKTQANKFKKTITPNDATVLIVNWDWCVNCIFNSKIDYNDKQNIFYSRIGK</sequence>
<evidence type="ECO:0000256" key="1">
    <source>
        <dbReference type="SAM" id="MobiDB-lite"/>
    </source>
</evidence>
<feature type="compositionally biased region" description="Polar residues" evidence="1">
    <location>
        <begin position="665"/>
        <end position="678"/>
    </location>
</feature>
<feature type="region of interest" description="Disordered" evidence="1">
    <location>
        <begin position="654"/>
        <end position="678"/>
    </location>
</feature>
<feature type="domain" description="BRCT" evidence="2">
    <location>
        <begin position="358"/>
        <end position="453"/>
    </location>
</feature>
<dbReference type="Pfam" id="PF12738">
    <property type="entry name" value="PTCB-BRCT"/>
    <property type="match status" value="1"/>
</dbReference>
<dbReference type="InterPro" id="IPR031906">
    <property type="entry name" value="RTT107_BRCT_6"/>
</dbReference>
<feature type="compositionally biased region" description="Basic and acidic residues" evidence="1">
    <location>
        <begin position="558"/>
        <end position="581"/>
    </location>
</feature>
<dbReference type="SMART" id="SM00292">
    <property type="entry name" value="BRCT"/>
    <property type="match status" value="2"/>
</dbReference>